<dbReference type="PANTHER" id="PTHR10190:SF16">
    <property type="entry name" value="DEVELOPMENTAL PROTEIN EYES ABSENT"/>
    <property type="match status" value="1"/>
</dbReference>
<feature type="region of interest" description="Disordered" evidence="9">
    <location>
        <begin position="1"/>
        <end position="92"/>
    </location>
</feature>
<evidence type="ECO:0000256" key="9">
    <source>
        <dbReference type="SAM" id="MobiDB-lite"/>
    </source>
</evidence>
<evidence type="ECO:0000256" key="4">
    <source>
        <dbReference type="ARBA" id="ARBA00022842"/>
    </source>
</evidence>
<keyword evidence="8" id="KW-0804">Transcription</keyword>
<dbReference type="OrthoDB" id="167668at2759"/>
<dbReference type="CTD" id="33916"/>
<dbReference type="NCBIfam" id="TIGR01658">
    <property type="entry name" value="EYA-cons_domain"/>
    <property type="match status" value="1"/>
</dbReference>
<feature type="region of interest" description="Disordered" evidence="9">
    <location>
        <begin position="151"/>
        <end position="184"/>
    </location>
</feature>
<dbReference type="GO" id="GO:0005634">
    <property type="term" value="C:nucleus"/>
    <property type="evidence" value="ECO:0007669"/>
    <property type="project" value="TreeGrafter"/>
</dbReference>
<feature type="region of interest" description="Disordered" evidence="9">
    <location>
        <begin position="266"/>
        <end position="307"/>
    </location>
</feature>
<dbReference type="GO" id="GO:0004725">
    <property type="term" value="F:protein tyrosine phosphatase activity"/>
    <property type="evidence" value="ECO:0007669"/>
    <property type="project" value="UniProtKB-EC"/>
</dbReference>
<evidence type="ECO:0000256" key="7">
    <source>
        <dbReference type="PIRSR" id="PIRSR628472-2"/>
    </source>
</evidence>
<keyword evidence="8" id="KW-0805">Transcription regulation</keyword>
<feature type="compositionally biased region" description="Low complexity" evidence="9">
    <location>
        <begin position="266"/>
        <end position="301"/>
    </location>
</feature>
<dbReference type="EC" id="3.1.3.48" evidence="8"/>
<feature type="region of interest" description="Disordered" evidence="9">
    <location>
        <begin position="371"/>
        <end position="393"/>
    </location>
</feature>
<keyword evidence="5 8" id="KW-0904">Protein phosphatase</keyword>
<feature type="binding site" evidence="7">
    <location>
        <position position="425"/>
    </location>
    <ligand>
        <name>Mg(2+)</name>
        <dbReference type="ChEBI" id="CHEBI:18420"/>
    </ligand>
</feature>
<dbReference type="InterPro" id="IPR006545">
    <property type="entry name" value="EYA_dom"/>
</dbReference>
<sequence>MVDVTDDPASNLPPATSARVGPPDGSENGRLPLNGHVTIPAPRSVNHKDNENHSSPVNTSGVVARTETCEEPLVKTEASSSPSDTIGDFPHPSQILANQLHTQQPNAQSGGNFCNLGSPTNQVELGGYPLLSATADIKWYSDFGCSGPNSMGPQGAHGAEKLPIASSPPSTSSEKSLPSFQDSSPYAAYTNMQATAYGSNSSGGGTYSSPHSNANPFYNNPVHSGYTNLTIGTPYTDQLRTSSSSTKHTSTSTYLAHYPTAFSSPSAATGSTSSAGPQTSSSQSPPSVYSSYPSFPSTTPSQGGAFSQPGPLDYSAYGYSNYYYSGSSQGYPGSGYASALSQLTQAQGNSMATASTYSPITASTITSNDLPYGLSGQASPPLPYNKRNKQAKRTRKVSNNILMQALSVSPEPEQTTERVFIWELDETIVLFQSLIDGQFAMTHRKDMAVAKDCGLKMQELMFRIADGHLFYRELEACEQVNVEDVSSEEQLAVQQQQGGPNNPAMSTLPLPGPICMNGGRPAGIDWMRKLASRYQHIRDVYKDYAGNVGALVAASSVDHSVSGGVSLGVQGAGVEEWLKLRQKIEEITDKWLTHAQMCIQLINQRSNCINVLVSSNQLVLTLTKLLLFGLGEHFPIENVYSSHRIGKESCFERVLNKFGKKCTYIVVGGSKEDESSSKALNLPFWRVSQHSDLEALHYALDLGHL</sequence>
<keyword evidence="11" id="KW-1185">Reference proteome</keyword>
<name>A0A7M7J7S5_VARDE</name>
<comment type="similarity">
    <text evidence="1 8">Belongs to the HAD-like hydrolase superfamily. EYA family.</text>
</comment>
<keyword evidence="4 7" id="KW-0460">Magnesium</keyword>
<evidence type="ECO:0000256" key="3">
    <source>
        <dbReference type="ARBA" id="ARBA00022801"/>
    </source>
</evidence>
<evidence type="ECO:0000313" key="11">
    <source>
        <dbReference type="Proteomes" id="UP000594260"/>
    </source>
</evidence>
<dbReference type="GO" id="GO:0046872">
    <property type="term" value="F:metal ion binding"/>
    <property type="evidence" value="ECO:0007669"/>
    <property type="project" value="UniProtKB-KW"/>
</dbReference>
<evidence type="ECO:0000313" key="10">
    <source>
        <dbReference type="EnsemblMetazoa" id="XP_022648052"/>
    </source>
</evidence>
<evidence type="ECO:0000256" key="5">
    <source>
        <dbReference type="ARBA" id="ARBA00022912"/>
    </source>
</evidence>
<dbReference type="InterPro" id="IPR028472">
    <property type="entry name" value="EYA"/>
</dbReference>
<dbReference type="Gene3D" id="3.40.50.12350">
    <property type="match status" value="1"/>
</dbReference>
<organism evidence="10 11">
    <name type="scientific">Varroa destructor</name>
    <name type="common">Honeybee mite</name>
    <dbReference type="NCBI Taxonomy" id="109461"/>
    <lineage>
        <taxon>Eukaryota</taxon>
        <taxon>Metazoa</taxon>
        <taxon>Ecdysozoa</taxon>
        <taxon>Arthropoda</taxon>
        <taxon>Chelicerata</taxon>
        <taxon>Arachnida</taxon>
        <taxon>Acari</taxon>
        <taxon>Parasitiformes</taxon>
        <taxon>Mesostigmata</taxon>
        <taxon>Gamasina</taxon>
        <taxon>Dermanyssoidea</taxon>
        <taxon>Varroidae</taxon>
        <taxon>Varroa</taxon>
    </lineage>
</organism>
<dbReference type="Proteomes" id="UP000594260">
    <property type="component" value="Unplaced"/>
</dbReference>
<reference evidence="10" key="1">
    <citation type="submission" date="2021-01" db="UniProtKB">
        <authorList>
            <consortium name="EnsemblMetazoa"/>
        </authorList>
    </citation>
    <scope>IDENTIFICATION</scope>
</reference>
<dbReference type="AlphaFoldDB" id="A0A7M7J7S5"/>
<dbReference type="InterPro" id="IPR038102">
    <property type="entry name" value="EYA_dom_sf"/>
</dbReference>
<protein>
    <recommendedName>
        <fullName evidence="8">Eyes absent homolog</fullName>
        <ecNumber evidence="8">3.1.3.48</ecNumber>
    </recommendedName>
</protein>
<accession>A0A7M7J7S5</accession>
<dbReference type="GO" id="GO:2001240">
    <property type="term" value="P:negative regulation of extrinsic apoptotic signaling pathway in absence of ligand"/>
    <property type="evidence" value="ECO:0007669"/>
    <property type="project" value="TreeGrafter"/>
</dbReference>
<dbReference type="GO" id="GO:0030154">
    <property type="term" value="P:cell differentiation"/>
    <property type="evidence" value="ECO:0007669"/>
    <property type="project" value="TreeGrafter"/>
</dbReference>
<evidence type="ECO:0000256" key="6">
    <source>
        <dbReference type="ARBA" id="ARBA00051722"/>
    </source>
</evidence>
<dbReference type="KEGG" id="vde:111244833"/>
<evidence type="ECO:0000256" key="8">
    <source>
        <dbReference type="RuleBase" id="RU362036"/>
    </source>
</evidence>
<dbReference type="RefSeq" id="XP_022648052.1">
    <property type="nucleotide sequence ID" value="XM_022792317.1"/>
</dbReference>
<feature type="compositionally biased region" description="Low complexity" evidence="9">
    <location>
        <begin position="163"/>
        <end position="179"/>
    </location>
</feature>
<dbReference type="EnsemblMetazoa" id="XM_022792317">
    <property type="protein sequence ID" value="XP_022648052"/>
    <property type="gene ID" value="LOC111244833"/>
</dbReference>
<comment type="catalytic activity">
    <reaction evidence="6 8">
        <text>O-phospho-L-tyrosyl-[protein] + H2O = L-tyrosyl-[protein] + phosphate</text>
        <dbReference type="Rhea" id="RHEA:10684"/>
        <dbReference type="Rhea" id="RHEA-COMP:10136"/>
        <dbReference type="Rhea" id="RHEA-COMP:20101"/>
        <dbReference type="ChEBI" id="CHEBI:15377"/>
        <dbReference type="ChEBI" id="CHEBI:43474"/>
        <dbReference type="ChEBI" id="CHEBI:46858"/>
        <dbReference type="ChEBI" id="CHEBI:61978"/>
        <dbReference type="EC" id="3.1.3.48"/>
    </reaction>
</comment>
<dbReference type="GO" id="GO:0045739">
    <property type="term" value="P:positive regulation of DNA repair"/>
    <property type="evidence" value="ECO:0007669"/>
    <property type="project" value="TreeGrafter"/>
</dbReference>
<proteinExistence type="inferred from homology"/>
<keyword evidence="2 7" id="KW-0479">Metal-binding</keyword>
<dbReference type="PANTHER" id="PTHR10190">
    <property type="entry name" value="EYES ABSENT"/>
    <property type="match status" value="1"/>
</dbReference>
<comment type="cofactor">
    <cofactor evidence="7 8">
        <name>Mg(2+)</name>
        <dbReference type="ChEBI" id="CHEBI:18420"/>
    </cofactor>
    <text evidence="7 8">Binds 1 Mg(2+) ion per subunit.</text>
</comment>
<keyword evidence="3 8" id="KW-0378">Hydrolase</keyword>
<dbReference type="OMA" id="GHRMEEM"/>
<dbReference type="InParanoid" id="A0A7M7J7S5"/>
<dbReference type="GeneID" id="111244833"/>
<evidence type="ECO:0000256" key="1">
    <source>
        <dbReference type="ARBA" id="ARBA00010501"/>
    </source>
</evidence>
<evidence type="ECO:0000256" key="2">
    <source>
        <dbReference type="ARBA" id="ARBA00022723"/>
    </source>
</evidence>